<name>A0A8J4C9Y5_9CHLO</name>
<accession>A0A8J4C9Y5</accession>
<sequence>PIRQRARLESELGEEPPVLARLELVLQQLFRLLTSLHLFSGSLQRLSTNHVLQVHVQVIASRHHVLIVDRLNKGLNARAAGLLFLADLADDLSRLLGKAHNDGVAIWPQRRAVVLVLYNYSLLAGIAAGQEDDDLPRLQELHHFAFLSP</sequence>
<evidence type="ECO:0000313" key="1">
    <source>
        <dbReference type="EMBL" id="GIL76097.1"/>
    </source>
</evidence>
<organism evidence="1 2">
    <name type="scientific">Volvox reticuliferus</name>
    <dbReference type="NCBI Taxonomy" id="1737510"/>
    <lineage>
        <taxon>Eukaryota</taxon>
        <taxon>Viridiplantae</taxon>
        <taxon>Chlorophyta</taxon>
        <taxon>core chlorophytes</taxon>
        <taxon>Chlorophyceae</taxon>
        <taxon>CS clade</taxon>
        <taxon>Chlamydomonadales</taxon>
        <taxon>Volvocaceae</taxon>
        <taxon>Volvox</taxon>
    </lineage>
</organism>
<proteinExistence type="predicted"/>
<gene>
    <name evidence="1" type="ORF">Vretifemale_5814</name>
</gene>
<comment type="caution">
    <text evidence="1">The sequence shown here is derived from an EMBL/GenBank/DDBJ whole genome shotgun (WGS) entry which is preliminary data.</text>
</comment>
<feature type="non-terminal residue" evidence="1">
    <location>
        <position position="1"/>
    </location>
</feature>
<feature type="non-terminal residue" evidence="1">
    <location>
        <position position="149"/>
    </location>
</feature>
<dbReference type="Proteomes" id="UP000747110">
    <property type="component" value="Unassembled WGS sequence"/>
</dbReference>
<dbReference type="AlphaFoldDB" id="A0A8J4C9Y5"/>
<keyword evidence="2" id="KW-1185">Reference proteome</keyword>
<dbReference type="EMBL" id="BNCP01000008">
    <property type="protein sequence ID" value="GIL76097.1"/>
    <property type="molecule type" value="Genomic_DNA"/>
</dbReference>
<protein>
    <submittedName>
        <fullName evidence="1">Uncharacterized protein</fullName>
    </submittedName>
</protein>
<reference evidence="1" key="1">
    <citation type="journal article" date="2021" name="Proc. Natl. Acad. Sci. U.S.A.">
        <title>Three genomes in the algal genus Volvox reveal the fate of a haploid sex-determining region after a transition to homothallism.</title>
        <authorList>
            <person name="Yamamoto K."/>
            <person name="Hamaji T."/>
            <person name="Kawai-Toyooka H."/>
            <person name="Matsuzaki R."/>
            <person name="Takahashi F."/>
            <person name="Nishimura Y."/>
            <person name="Kawachi M."/>
            <person name="Noguchi H."/>
            <person name="Minakuchi Y."/>
            <person name="Umen J.G."/>
            <person name="Toyoda A."/>
            <person name="Nozaki H."/>
        </authorList>
    </citation>
    <scope>NUCLEOTIDE SEQUENCE</scope>
    <source>
        <strain evidence="1">NIES-3786</strain>
    </source>
</reference>
<evidence type="ECO:0000313" key="2">
    <source>
        <dbReference type="Proteomes" id="UP000747110"/>
    </source>
</evidence>